<dbReference type="Proteomes" id="UP000033415">
    <property type="component" value="Unassembled WGS sequence"/>
</dbReference>
<proteinExistence type="predicted"/>
<dbReference type="EMBL" id="JYGQ01000003">
    <property type="protein sequence ID" value="KJQ71363.1"/>
    <property type="molecule type" value="Genomic_DNA"/>
</dbReference>
<gene>
    <name evidence="1" type="ORF">TZ91_01226</name>
</gene>
<comment type="caution">
    <text evidence="1">The sequence shown here is derived from an EMBL/GenBank/DDBJ whole genome shotgun (WGS) entry which is preliminary data.</text>
</comment>
<protein>
    <submittedName>
        <fullName evidence="1">Uncharacterized protein</fullName>
    </submittedName>
</protein>
<dbReference type="PATRIC" id="fig|28037.213.peg.1194"/>
<evidence type="ECO:0000313" key="2">
    <source>
        <dbReference type="Proteomes" id="UP000033415"/>
    </source>
</evidence>
<name>A0A0F2DKE3_STRMT</name>
<dbReference type="AlphaFoldDB" id="A0A0F2DKE3"/>
<sequence length="280" mass="32226">MVERAYSLEVKKTISAFEAQKYSLEGRLNSEKNFRCIDQDCQIPLTCTNWKKKDGKRFYFKPSHNDELHVEGCTCISPQEVKDQVSKEFIGAKGTVSDGGIISVKKSLSKARVTGDTVVGSLDIAEQSRNSSRTNISRNQLQDRQFSSVATFVELYEDPQIDNNVRNIRIEGELISLNDYFVDTTGHIVEDRQRIFYGLAWVSIADFNHDMLQIEFIGSDYPKVFSNVERIKERSNTKNIADLIGKEPEYIYFRGKLDSQNNKFKSFNDQFYKDLYSPKE</sequence>
<dbReference type="RefSeq" id="WP_045597435.1">
    <property type="nucleotide sequence ID" value="NZ_JYGQ01000003.1"/>
</dbReference>
<evidence type="ECO:0000313" key="1">
    <source>
        <dbReference type="EMBL" id="KJQ71363.1"/>
    </source>
</evidence>
<organism evidence="1 2">
    <name type="scientific">Streptococcus mitis</name>
    <dbReference type="NCBI Taxonomy" id="28037"/>
    <lineage>
        <taxon>Bacteria</taxon>
        <taxon>Bacillati</taxon>
        <taxon>Bacillota</taxon>
        <taxon>Bacilli</taxon>
        <taxon>Lactobacillales</taxon>
        <taxon>Streptococcaceae</taxon>
        <taxon>Streptococcus</taxon>
        <taxon>Streptococcus mitis group</taxon>
    </lineage>
</organism>
<reference evidence="1 2" key="1">
    <citation type="submission" date="2015-02" db="EMBL/GenBank/DDBJ databases">
        <title>Evolution of amylase-binding proteins of oral streptococcal species.</title>
        <authorList>
            <person name="Haase E.M."/>
        </authorList>
    </citation>
    <scope>NUCLEOTIDE SEQUENCE [LARGE SCALE GENOMIC DNA]</scope>
    <source>
        <strain evidence="1 2">SK137</strain>
    </source>
</reference>
<accession>A0A0F2DKE3</accession>